<protein>
    <submittedName>
        <fullName evidence="1">Unnamed protein product</fullName>
    </submittedName>
</protein>
<evidence type="ECO:0000313" key="1">
    <source>
        <dbReference type="EMBL" id="GME85106.1"/>
    </source>
</evidence>
<name>A0ACB5TCA5_AMBMO</name>
<dbReference type="EMBL" id="BSXS01006123">
    <property type="protein sequence ID" value="GME85106.1"/>
    <property type="molecule type" value="Genomic_DNA"/>
</dbReference>
<reference evidence="1" key="1">
    <citation type="submission" date="2023-04" db="EMBL/GenBank/DDBJ databases">
        <title>Ambrosiozyma monospora NBRC 10751.</title>
        <authorList>
            <person name="Ichikawa N."/>
            <person name="Sato H."/>
            <person name="Tonouchi N."/>
        </authorList>
    </citation>
    <scope>NUCLEOTIDE SEQUENCE</scope>
    <source>
        <strain evidence="1">NBRC 10751</strain>
    </source>
</reference>
<keyword evidence="2" id="KW-1185">Reference proteome</keyword>
<proteinExistence type="predicted"/>
<sequence>MLAVLCTPRRLRYRKAPSVSEVLIASLVNVVQVEDDSRLARMIHQEPSLDPQQNHSTQTHDIVNISRFELPKILCSSSPSPSAVSSESASPLLPLLLYKMSTTTLSRREESESSTDPNNQHNSDTETHARNRTGKSSSSSGATGRIREKLHFDDEILWKKFSSRRLQLVESLSLSSKKASEQDHEISICARTLMSEFNFDESKLAEFDKLVRLAIQSVRRNKKRSEKRLASKMADDLPKLYIITR</sequence>
<evidence type="ECO:0000313" key="2">
    <source>
        <dbReference type="Proteomes" id="UP001165064"/>
    </source>
</evidence>
<comment type="caution">
    <text evidence="1">The sequence shown here is derived from an EMBL/GenBank/DDBJ whole genome shotgun (WGS) entry which is preliminary data.</text>
</comment>
<gene>
    <name evidence="1" type="ORF">Amon02_000737800</name>
</gene>
<dbReference type="Proteomes" id="UP001165064">
    <property type="component" value="Unassembled WGS sequence"/>
</dbReference>
<organism evidence="1 2">
    <name type="scientific">Ambrosiozyma monospora</name>
    <name type="common">Yeast</name>
    <name type="synonym">Endomycopsis monosporus</name>
    <dbReference type="NCBI Taxonomy" id="43982"/>
    <lineage>
        <taxon>Eukaryota</taxon>
        <taxon>Fungi</taxon>
        <taxon>Dikarya</taxon>
        <taxon>Ascomycota</taxon>
        <taxon>Saccharomycotina</taxon>
        <taxon>Pichiomycetes</taxon>
        <taxon>Pichiales</taxon>
        <taxon>Pichiaceae</taxon>
        <taxon>Ambrosiozyma</taxon>
    </lineage>
</organism>
<accession>A0ACB5TCA5</accession>